<dbReference type="Proteomes" id="UP000451860">
    <property type="component" value="Unassembled WGS sequence"/>
</dbReference>
<dbReference type="GO" id="GO:0005524">
    <property type="term" value="F:ATP binding"/>
    <property type="evidence" value="ECO:0007669"/>
    <property type="project" value="UniProtKB-KW"/>
</dbReference>
<dbReference type="SUPFAM" id="SSF52540">
    <property type="entry name" value="P-loop containing nucleoside triphosphate hydrolases"/>
    <property type="match status" value="1"/>
</dbReference>
<keyword evidence="1" id="KW-0547">Nucleotide-binding</keyword>
<dbReference type="GO" id="GO:0016887">
    <property type="term" value="F:ATP hydrolysis activity"/>
    <property type="evidence" value="ECO:0007669"/>
    <property type="project" value="TreeGrafter"/>
</dbReference>
<dbReference type="GO" id="GO:0051782">
    <property type="term" value="P:negative regulation of cell division"/>
    <property type="evidence" value="ECO:0007669"/>
    <property type="project" value="TreeGrafter"/>
</dbReference>
<dbReference type="GO" id="GO:0005829">
    <property type="term" value="C:cytosol"/>
    <property type="evidence" value="ECO:0007669"/>
    <property type="project" value="TreeGrafter"/>
</dbReference>
<evidence type="ECO:0008006" key="6">
    <source>
        <dbReference type="Google" id="ProtNLM"/>
    </source>
</evidence>
<evidence type="ECO:0000256" key="3">
    <source>
        <dbReference type="SAM" id="MobiDB-lite"/>
    </source>
</evidence>
<comment type="caution">
    <text evidence="4">The sequence shown here is derived from an EMBL/GenBank/DDBJ whole genome shotgun (WGS) entry which is preliminary data.</text>
</comment>
<protein>
    <recommendedName>
        <fullName evidence="6">Chromosome partitioning protein</fullName>
    </recommendedName>
</protein>
<gene>
    <name evidence="4" type="ORF">GB883_11520</name>
</gene>
<keyword evidence="2" id="KW-0067">ATP-binding</keyword>
<dbReference type="RefSeq" id="WP_152202055.1">
    <property type="nucleotide sequence ID" value="NZ_VUKF01000010.1"/>
</dbReference>
<evidence type="ECO:0000256" key="2">
    <source>
        <dbReference type="ARBA" id="ARBA00022840"/>
    </source>
</evidence>
<dbReference type="AlphaFoldDB" id="A0A7J5UNW3"/>
<evidence type="ECO:0000313" key="4">
    <source>
        <dbReference type="EMBL" id="KAE8763931.1"/>
    </source>
</evidence>
<dbReference type="PANTHER" id="PTHR43384">
    <property type="entry name" value="SEPTUM SITE-DETERMINING PROTEIN MIND HOMOLOG, CHLOROPLASTIC-RELATED"/>
    <property type="match status" value="1"/>
</dbReference>
<dbReference type="PANTHER" id="PTHR43384:SF6">
    <property type="entry name" value="SEPTUM SITE-DETERMINING PROTEIN MIND HOMOLOG, CHLOROPLASTIC"/>
    <property type="match status" value="1"/>
</dbReference>
<dbReference type="InterPro" id="IPR050625">
    <property type="entry name" value="ParA/MinD_ATPase"/>
</dbReference>
<accession>A0A7J5UNW3</accession>
<reference evidence="4 5" key="1">
    <citation type="submission" date="2019-10" db="EMBL/GenBank/DDBJ databases">
        <title>Georgenia wutianyii sp. nov. and Georgenia yuyongxinii sp. nov. isolated from plateau pika (Ochotona curzoniae) in the Qinghai-Tibet plateau of China.</title>
        <authorList>
            <person name="Tian Z."/>
        </authorList>
    </citation>
    <scope>NUCLEOTIDE SEQUENCE [LARGE SCALE GENOMIC DNA]</scope>
    <source>
        <strain evidence="4 5">DSM 21501</strain>
    </source>
</reference>
<organism evidence="4 5">
    <name type="scientific">Georgenia thermotolerans</name>
    <dbReference type="NCBI Taxonomy" id="527326"/>
    <lineage>
        <taxon>Bacteria</taxon>
        <taxon>Bacillati</taxon>
        <taxon>Actinomycetota</taxon>
        <taxon>Actinomycetes</taxon>
        <taxon>Micrococcales</taxon>
        <taxon>Bogoriellaceae</taxon>
        <taxon>Georgenia</taxon>
    </lineage>
</organism>
<feature type="compositionally biased region" description="Low complexity" evidence="3">
    <location>
        <begin position="139"/>
        <end position="150"/>
    </location>
</feature>
<evidence type="ECO:0000313" key="5">
    <source>
        <dbReference type="Proteomes" id="UP000451860"/>
    </source>
</evidence>
<feature type="compositionally biased region" description="Basic and acidic residues" evidence="3">
    <location>
        <begin position="212"/>
        <end position="235"/>
    </location>
</feature>
<sequence>MRSAGVLLALTGSEEGTLVQALDAPGTGVRVVRRCADVPEVLAAAAAGLGAVAVLAAELPGVDRPMLARLRAAGVSTLLVAGAEDLERCAVLGADAVAPADTAAATLADRVVALARTPGPAGGEPSGAADPPPPPPPVGGEDAGPAVPAGTGVLAGDLSLRTVGTGPGDPTVGDAETGTAAEATSAAGKTPGEGGGGTRGAQTGRAEDDDGRLEGADRRDAGVDGRHEEQDREHLAAPGGAQLADLDGARPATTRGRLVVVWGPPGAPGRTTVAVTLAAELATHGDALLVDADTEAPSVTQVLGLLDDASAIAVAARQASHGRLDAAALAALCPVVDRRLRVLTGLTRADRWRELPAAALEVVWEAARRTSPWTVVDVGAGIEGDGGLDPTYGPQRHQATLSALAAADVLVVVGAGEPVGMRRLVLALGELADRAVVGPDAQRVVVVNRIRTSAAGPHPDRSILEALARFAGVTDAVLVPDDRPAVDRAVLYGRTLPDAGPGSPARLALQRLAARLAGMPEPARRRRLGMARGR</sequence>
<dbReference type="Gene3D" id="3.40.50.300">
    <property type="entry name" value="P-loop containing nucleotide triphosphate hydrolases"/>
    <property type="match status" value="1"/>
</dbReference>
<dbReference type="OrthoDB" id="3217709at2"/>
<feature type="compositionally biased region" description="Low complexity" evidence="3">
    <location>
        <begin position="162"/>
        <end position="190"/>
    </location>
</feature>
<evidence type="ECO:0000256" key="1">
    <source>
        <dbReference type="ARBA" id="ARBA00022741"/>
    </source>
</evidence>
<keyword evidence="5" id="KW-1185">Reference proteome</keyword>
<proteinExistence type="predicted"/>
<dbReference type="GO" id="GO:0009898">
    <property type="term" value="C:cytoplasmic side of plasma membrane"/>
    <property type="evidence" value="ECO:0007669"/>
    <property type="project" value="TreeGrafter"/>
</dbReference>
<dbReference type="EMBL" id="WHJE01000049">
    <property type="protein sequence ID" value="KAE8763931.1"/>
    <property type="molecule type" value="Genomic_DNA"/>
</dbReference>
<name>A0A7J5UNW3_9MICO</name>
<feature type="region of interest" description="Disordered" evidence="3">
    <location>
        <begin position="116"/>
        <end position="249"/>
    </location>
</feature>
<dbReference type="InterPro" id="IPR027417">
    <property type="entry name" value="P-loop_NTPase"/>
</dbReference>